<comment type="catalytic activity">
    <reaction evidence="12">
        <text>L-homoserine + NADP(+) = L-aspartate 4-semialdehyde + NADPH + H(+)</text>
        <dbReference type="Rhea" id="RHEA:15761"/>
        <dbReference type="ChEBI" id="CHEBI:15378"/>
        <dbReference type="ChEBI" id="CHEBI:57476"/>
        <dbReference type="ChEBI" id="CHEBI:57783"/>
        <dbReference type="ChEBI" id="CHEBI:58349"/>
        <dbReference type="ChEBI" id="CHEBI:537519"/>
        <dbReference type="EC" id="1.1.1.3"/>
    </reaction>
    <physiologicalReaction direction="right-to-left" evidence="12">
        <dbReference type="Rhea" id="RHEA:15763"/>
    </physiologicalReaction>
</comment>
<dbReference type="GO" id="GO:0016301">
    <property type="term" value="F:kinase activity"/>
    <property type="evidence" value="ECO:0007669"/>
    <property type="project" value="UniProtKB-KW"/>
</dbReference>
<dbReference type="OrthoDB" id="67851at2759"/>
<accession>A0A1R1PUH7</accession>
<evidence type="ECO:0000256" key="13">
    <source>
        <dbReference type="ARBA" id="ARBA00059589"/>
    </source>
</evidence>
<dbReference type="PANTHER" id="PTHR43070:SF5">
    <property type="entry name" value="HOMOSERINE DEHYDROGENASE"/>
    <property type="match status" value="1"/>
</dbReference>
<dbReference type="Proteomes" id="UP000188320">
    <property type="component" value="Unassembled WGS sequence"/>
</dbReference>
<dbReference type="EC" id="1.1.1.3" evidence="5 14"/>
<feature type="binding site" evidence="16">
    <location>
        <position position="124"/>
    </location>
    <ligand>
        <name>NADPH</name>
        <dbReference type="ChEBI" id="CHEBI:57783"/>
    </ligand>
</feature>
<dbReference type="PANTHER" id="PTHR43070">
    <property type="match status" value="1"/>
</dbReference>
<dbReference type="GO" id="GO:0009086">
    <property type="term" value="P:methionine biosynthetic process"/>
    <property type="evidence" value="ECO:0007669"/>
    <property type="project" value="UniProtKB-KW"/>
</dbReference>
<gene>
    <name evidence="21" type="ORF">AX774_g1838</name>
</gene>
<keyword evidence="9 14" id="KW-0521">NADP</keyword>
<name>A0A1R1PUH7_ZANCU</name>
<dbReference type="EMBL" id="LSSK01000169">
    <property type="protein sequence ID" value="OMH84626.1"/>
    <property type="molecule type" value="Genomic_DNA"/>
</dbReference>
<evidence type="ECO:0000256" key="3">
    <source>
        <dbReference type="ARBA" id="ARBA00005062"/>
    </source>
</evidence>
<dbReference type="GO" id="GO:0009088">
    <property type="term" value="P:threonine biosynthetic process"/>
    <property type="evidence" value="ECO:0007669"/>
    <property type="project" value="UniProtKB-UniPathway"/>
</dbReference>
<dbReference type="SUPFAM" id="SSF51735">
    <property type="entry name" value="NAD(P)-binding Rossmann-fold domains"/>
    <property type="match status" value="1"/>
</dbReference>
<evidence type="ECO:0000256" key="10">
    <source>
        <dbReference type="ARBA" id="ARBA00023002"/>
    </source>
</evidence>
<evidence type="ECO:0000256" key="12">
    <source>
        <dbReference type="ARBA" id="ARBA00048841"/>
    </source>
</evidence>
<evidence type="ECO:0000313" key="21">
    <source>
        <dbReference type="EMBL" id="OMH84626.1"/>
    </source>
</evidence>
<dbReference type="GO" id="GO:0050661">
    <property type="term" value="F:NADP binding"/>
    <property type="evidence" value="ECO:0007669"/>
    <property type="project" value="InterPro"/>
</dbReference>
<keyword evidence="7 14" id="KW-0028">Amino-acid biosynthesis</keyword>
<evidence type="ECO:0000256" key="15">
    <source>
        <dbReference type="PIRSR" id="PIRSR036497-1"/>
    </source>
</evidence>
<comment type="pathway">
    <text evidence="3 17">Amino-acid biosynthesis; L-methionine biosynthesis via de novo pathway; L-homoserine from L-aspartate: step 3/3.</text>
</comment>
<dbReference type="PIRSF" id="PIRSF036497">
    <property type="entry name" value="HDH_short"/>
    <property type="match status" value="1"/>
</dbReference>
<feature type="domain" description="Homoserine dehydrogenase catalytic" evidence="19">
    <location>
        <begin position="160"/>
        <end position="361"/>
    </location>
</feature>
<protein>
    <recommendedName>
        <fullName evidence="6 14">Homoserine dehydrogenase</fullName>
        <shortName evidence="14">HDH</shortName>
        <ecNumber evidence="5 14">1.1.1.3</ecNumber>
    </recommendedName>
</protein>
<dbReference type="Pfam" id="PF03447">
    <property type="entry name" value="NAD_binding_3"/>
    <property type="match status" value="1"/>
</dbReference>
<keyword evidence="22" id="KW-1185">Reference proteome</keyword>
<evidence type="ECO:0000256" key="5">
    <source>
        <dbReference type="ARBA" id="ARBA00013213"/>
    </source>
</evidence>
<evidence type="ECO:0000313" key="22">
    <source>
        <dbReference type="Proteomes" id="UP000188320"/>
    </source>
</evidence>
<evidence type="ECO:0000256" key="18">
    <source>
        <dbReference type="RuleBase" id="RU004171"/>
    </source>
</evidence>
<keyword evidence="8 14" id="KW-0791">Threonine biosynthesis</keyword>
<reference evidence="22" key="1">
    <citation type="submission" date="2017-01" db="EMBL/GenBank/DDBJ databases">
        <authorList>
            <person name="Wang Y."/>
            <person name="White M."/>
            <person name="Kvist S."/>
            <person name="Moncalvo J.-M."/>
        </authorList>
    </citation>
    <scope>NUCLEOTIDE SEQUENCE [LARGE SCALE GENOMIC DNA]</scope>
    <source>
        <strain evidence="22">COL-18-3</strain>
    </source>
</reference>
<proteinExistence type="inferred from homology"/>
<keyword evidence="11 14" id="KW-0486">Methionine biosynthesis</keyword>
<evidence type="ECO:0000256" key="7">
    <source>
        <dbReference type="ARBA" id="ARBA00022605"/>
    </source>
</evidence>
<dbReference type="Pfam" id="PF00742">
    <property type="entry name" value="Homoserine_dh"/>
    <property type="match status" value="1"/>
</dbReference>
<feature type="binding site" evidence="16">
    <location>
        <position position="217"/>
    </location>
    <ligand>
        <name>L-homoserine</name>
        <dbReference type="ChEBI" id="CHEBI:57476"/>
    </ligand>
</feature>
<comment type="function">
    <text evidence="13">Catalyzes the conversion of L-aspartate-beta-semialdehyde (L-Asa) to L-homoserine (L-Hse), the third step in the biosynthesis of amino acids that derive from aspartate (the aspartate family of amino acids), including methioinine and threonine, the latter of which is a precursor to isoleucine; production of homoserine leads to a branch-point in the pathway as it can either be O-phosphorylated for processing to threonine, or O-acylated for processing to methionine.</text>
</comment>
<feature type="binding site" evidence="16">
    <location>
        <position position="100"/>
    </location>
    <ligand>
        <name>NADPH</name>
        <dbReference type="ChEBI" id="CHEBI:57783"/>
    </ligand>
</feature>
<evidence type="ECO:0000256" key="14">
    <source>
        <dbReference type="PIRNR" id="PIRNR036497"/>
    </source>
</evidence>
<evidence type="ECO:0000259" key="19">
    <source>
        <dbReference type="Pfam" id="PF00742"/>
    </source>
</evidence>
<evidence type="ECO:0000256" key="1">
    <source>
        <dbReference type="ARBA" id="ARBA00001920"/>
    </source>
</evidence>
<evidence type="ECO:0000256" key="17">
    <source>
        <dbReference type="RuleBase" id="RU000579"/>
    </source>
</evidence>
<dbReference type="GO" id="GO:0009090">
    <property type="term" value="P:homoserine biosynthetic process"/>
    <property type="evidence" value="ECO:0007669"/>
    <property type="project" value="TreeGrafter"/>
</dbReference>
<dbReference type="UniPathway" id="UPA00051">
    <property type="reaction ID" value="UER00465"/>
</dbReference>
<organism evidence="21 22">
    <name type="scientific">Zancudomyces culisetae</name>
    <name type="common">Gut fungus</name>
    <name type="synonym">Smittium culisetae</name>
    <dbReference type="NCBI Taxonomy" id="1213189"/>
    <lineage>
        <taxon>Eukaryota</taxon>
        <taxon>Fungi</taxon>
        <taxon>Fungi incertae sedis</taxon>
        <taxon>Zoopagomycota</taxon>
        <taxon>Kickxellomycotina</taxon>
        <taxon>Harpellomycetes</taxon>
        <taxon>Harpellales</taxon>
        <taxon>Legeriomycetaceae</taxon>
        <taxon>Zancudomyces</taxon>
    </lineage>
</organism>
<evidence type="ECO:0000256" key="4">
    <source>
        <dbReference type="ARBA" id="ARBA00006753"/>
    </source>
</evidence>
<keyword evidence="10 14" id="KW-0560">Oxidoreductase</keyword>
<dbReference type="GO" id="GO:0004412">
    <property type="term" value="F:homoserine dehydrogenase activity"/>
    <property type="evidence" value="ECO:0007669"/>
    <property type="project" value="UniProtKB-EC"/>
</dbReference>
<comment type="cofactor">
    <cofactor evidence="1">
        <name>a metal cation</name>
        <dbReference type="ChEBI" id="CHEBI:25213"/>
    </cofactor>
</comment>
<dbReference type="UniPathway" id="UPA00050">
    <property type="reaction ID" value="UER00063"/>
</dbReference>
<keyword evidence="21" id="KW-0418">Kinase</keyword>
<evidence type="ECO:0000256" key="8">
    <source>
        <dbReference type="ARBA" id="ARBA00022697"/>
    </source>
</evidence>
<comment type="caution">
    <text evidence="21">The sequence shown here is derived from an EMBL/GenBank/DDBJ whole genome shotgun (WGS) entry which is preliminary data.</text>
</comment>
<dbReference type="InterPro" id="IPR001342">
    <property type="entry name" value="HDH_cat"/>
</dbReference>
<comment type="similarity">
    <text evidence="4 14 18">Belongs to the homoserine dehydrogenase family.</text>
</comment>
<dbReference type="InterPro" id="IPR036291">
    <property type="entry name" value="NAD(P)-bd_dom_sf"/>
</dbReference>
<evidence type="ECO:0000256" key="9">
    <source>
        <dbReference type="ARBA" id="ARBA00022857"/>
    </source>
</evidence>
<comment type="pathway">
    <text evidence="2 17">Amino-acid biosynthesis; L-threonine biosynthesis; L-threonine from L-aspartate: step 3/5.</text>
</comment>
<dbReference type="InterPro" id="IPR005106">
    <property type="entry name" value="Asp/hSer_DH_NAD-bd"/>
</dbReference>
<evidence type="ECO:0000256" key="16">
    <source>
        <dbReference type="PIRSR" id="PIRSR036497-2"/>
    </source>
</evidence>
<feature type="domain" description="Aspartate/homoserine dehydrogenase NAD-binding" evidence="20">
    <location>
        <begin position="8"/>
        <end position="142"/>
    </location>
</feature>
<dbReference type="AlphaFoldDB" id="A0A1R1PUH7"/>
<evidence type="ECO:0000256" key="6">
    <source>
        <dbReference type="ARBA" id="ARBA00013376"/>
    </source>
</evidence>
<evidence type="ECO:0000259" key="20">
    <source>
        <dbReference type="Pfam" id="PF03447"/>
    </source>
</evidence>
<dbReference type="InterPro" id="IPR022697">
    <property type="entry name" value="HDH_short"/>
</dbReference>
<dbReference type="Gene3D" id="3.40.50.720">
    <property type="entry name" value="NAD(P)-binding Rossmann-like Domain"/>
    <property type="match status" value="1"/>
</dbReference>
<dbReference type="PROSITE" id="PS01042">
    <property type="entry name" value="HOMOSER_DHGENASE"/>
    <property type="match status" value="1"/>
</dbReference>
<sequence length="370" mass="40736">MLSVAVIGPGTVGEALVKMLLEYKNSSRSAKLPIRIVGITNSRKMVIKSPKVCEEGINTLDWKNKELMEGSDSQPANIESFVSKIKEQYEPAQTVLIDCTSNEGISNKYYEWLQQGFNVVTPNKKAFSGSLDYWKQLKEITSRPGSPMLLHEATAGAGLPTLSTLNNLVLSGDKIEKIEGILSGTLSFLFGEYSTGKATGKEFSKIVQVAKDNGFTEPDPRDDLNGMDVARKVVILARLSGVDVELKDLDLENIVPSELREVNSVEEFMQRLPEFDNYFAELNNSALENNQVLRYVGNLDLALNKYSVKLMRYPTSHAFANLKPGDNIVSFTTKYFPNPLIIQGAGAGADVTAFGIFCDVLKVAEGKFNL</sequence>
<keyword evidence="21" id="KW-0808">Transferase</keyword>
<dbReference type="SUPFAM" id="SSF55347">
    <property type="entry name" value="Glyceraldehyde-3-phosphate dehydrogenase-like, C-terminal domain"/>
    <property type="match status" value="1"/>
</dbReference>
<dbReference type="InterPro" id="IPR011147">
    <property type="entry name" value="Bifunc_Aspkin/hSer_DH"/>
</dbReference>
<dbReference type="InterPro" id="IPR019811">
    <property type="entry name" value="HDH_CS"/>
</dbReference>
<evidence type="ECO:0000256" key="11">
    <source>
        <dbReference type="ARBA" id="ARBA00023167"/>
    </source>
</evidence>
<feature type="active site" description="Proton donor" evidence="15">
    <location>
        <position position="232"/>
    </location>
</feature>
<evidence type="ECO:0000256" key="2">
    <source>
        <dbReference type="ARBA" id="ARBA00005056"/>
    </source>
</evidence>
<dbReference type="Gene3D" id="3.30.360.10">
    <property type="entry name" value="Dihydrodipicolinate Reductase, domain 2"/>
    <property type="match status" value="1"/>
</dbReference>
<dbReference type="FunFam" id="3.30.360.10:FF:000006">
    <property type="entry name" value="Bifunctional aspartokinase/homoserine dehydrogenase"/>
    <property type="match status" value="1"/>
</dbReference>
<feature type="binding site" evidence="16">
    <location>
        <begin position="8"/>
        <end position="13"/>
    </location>
    <ligand>
        <name>NADP(+)</name>
        <dbReference type="ChEBI" id="CHEBI:58349"/>
    </ligand>
</feature>